<protein>
    <submittedName>
        <fullName evidence="2">Uncharacterized protein</fullName>
    </submittedName>
</protein>
<feature type="signal peptide" evidence="1">
    <location>
        <begin position="1"/>
        <end position="19"/>
    </location>
</feature>
<name>A0ABX7UBZ6_9SPHI</name>
<dbReference type="Proteomes" id="UP000663940">
    <property type="component" value="Chromosome"/>
</dbReference>
<evidence type="ECO:0000256" key="1">
    <source>
        <dbReference type="SAM" id="SignalP"/>
    </source>
</evidence>
<dbReference type="EMBL" id="CP071880">
    <property type="protein sequence ID" value="QTE50286.1"/>
    <property type="molecule type" value="Genomic_DNA"/>
</dbReference>
<dbReference type="RefSeq" id="WP_208057675.1">
    <property type="nucleotide sequence ID" value="NZ_CP043451.1"/>
</dbReference>
<evidence type="ECO:0000313" key="3">
    <source>
        <dbReference type="Proteomes" id="UP000663940"/>
    </source>
</evidence>
<gene>
    <name evidence="2" type="ORF">J3L21_32960</name>
</gene>
<keyword evidence="3" id="KW-1185">Reference proteome</keyword>
<keyword evidence="1" id="KW-0732">Signal</keyword>
<proteinExistence type="predicted"/>
<reference evidence="2 3" key="1">
    <citation type="submission" date="2021-03" db="EMBL/GenBank/DDBJ databases">
        <title>Mucilaginibacter strains isolated from gold and copper mining confer multi heavy-metal resistance.</title>
        <authorList>
            <person name="Li Y."/>
        </authorList>
    </citation>
    <scope>NUCLEOTIDE SEQUENCE [LARGE SCALE GENOMIC DNA]</scope>
    <source>
        <strain evidence="2 3">P2-4</strain>
    </source>
</reference>
<organism evidence="2 3">
    <name type="scientific">Mucilaginibacter rubeus</name>
    <dbReference type="NCBI Taxonomy" id="2027860"/>
    <lineage>
        <taxon>Bacteria</taxon>
        <taxon>Pseudomonadati</taxon>
        <taxon>Bacteroidota</taxon>
        <taxon>Sphingobacteriia</taxon>
        <taxon>Sphingobacteriales</taxon>
        <taxon>Sphingobacteriaceae</taxon>
        <taxon>Mucilaginibacter</taxon>
    </lineage>
</organism>
<evidence type="ECO:0000313" key="2">
    <source>
        <dbReference type="EMBL" id="QTE50286.1"/>
    </source>
</evidence>
<feature type="chain" id="PRO_5046051957" evidence="1">
    <location>
        <begin position="20"/>
        <end position="554"/>
    </location>
</feature>
<sequence>MMKKSYCCYIIFLSVFMLAGLRTAKAAVWQWSVPVKPIGVNKDPSRAFLWIGSGCKQVKAVIFAQNNMEEQSILEYPEFRMEMDKLGIAEIWVSPAFNLKFLFNEGAGDQFNALVNDLADISGYSELKTVPVIPMGHSAAASAPYYFGAWNPARTLACISVSGQWPYVRNVFAPDIWSRDQNINYIPCLETMGEYEAANTWSNEGLKERQEHPLLPLSMLSNPAQGHFAATQQKIAYLAFYIKKAMQYRLPKQTPAGKAPVLTDIDPTKTGWLVDKWRYNELPTASPAPVGRYKGDAANAFWYFDEETAKVTIAYQAKHRNQKPQLIGYVQNGKMVEQRNTHQQVNLKFAPEADGITFKLHAAFYDTVAGGSPRLPVWADMPIGSHIGHTAGIVPISIDRITGPVTKLNDSTFRLSPQAGYWENPHSYELWFAATHPGDADYKPAVQQALMPVPPGNTDGKEQHITFLPIQNQKKNAGGIKLNAASDAHVPVGFYILDGPAELSGNTLTITAIPPRSRFPVKVTVVAWQYGNSHEPKLQTAMPVQQTFLIEDKR</sequence>
<accession>A0ABX7UBZ6</accession>